<dbReference type="SUPFAM" id="SSF82199">
    <property type="entry name" value="SET domain"/>
    <property type="match status" value="1"/>
</dbReference>
<sequence length="158" mass="18201">MLPSSFSTPVSLGFSLREEDLLLSVRRFWLQQKEELRGIRERLPSVLPSPMDDDRLLWAWHVVKTRCIYVQNEPHPLIDWSVVAVIPFVDMLNHSPEAACVAQLDKRNGKYVIRLNKAVPEGAELQVCYGIHYNGRLWVEYGFQLEENPFAKVLLPTG</sequence>
<dbReference type="InterPro" id="IPR046341">
    <property type="entry name" value="SET_dom_sf"/>
</dbReference>
<organism evidence="1 2">
    <name type="scientific">Pristionchus mayeri</name>
    <dbReference type="NCBI Taxonomy" id="1317129"/>
    <lineage>
        <taxon>Eukaryota</taxon>
        <taxon>Metazoa</taxon>
        <taxon>Ecdysozoa</taxon>
        <taxon>Nematoda</taxon>
        <taxon>Chromadorea</taxon>
        <taxon>Rhabditida</taxon>
        <taxon>Rhabditina</taxon>
        <taxon>Diplogasteromorpha</taxon>
        <taxon>Diplogasteroidea</taxon>
        <taxon>Neodiplogasteridae</taxon>
        <taxon>Pristionchus</taxon>
    </lineage>
</organism>
<dbReference type="PANTHER" id="PTHR13271">
    <property type="entry name" value="UNCHARACTERIZED PUTATIVE METHYLTRANSFERASE"/>
    <property type="match status" value="1"/>
</dbReference>
<dbReference type="EMBL" id="BTRK01000005">
    <property type="protein sequence ID" value="GMR52533.1"/>
    <property type="molecule type" value="Genomic_DNA"/>
</dbReference>
<proteinExistence type="predicted"/>
<comment type="caution">
    <text evidence="1">The sequence shown here is derived from an EMBL/GenBank/DDBJ whole genome shotgun (WGS) entry which is preliminary data.</text>
</comment>
<reference evidence="2" key="1">
    <citation type="submission" date="2022-10" db="EMBL/GenBank/DDBJ databases">
        <title>Genome assembly of Pristionchus species.</title>
        <authorList>
            <person name="Yoshida K."/>
            <person name="Sommer R.J."/>
        </authorList>
    </citation>
    <scope>NUCLEOTIDE SEQUENCE [LARGE SCALE GENOMIC DNA]</scope>
    <source>
        <strain evidence="2">RS5460</strain>
    </source>
</reference>
<dbReference type="GO" id="GO:0016279">
    <property type="term" value="F:protein-lysine N-methyltransferase activity"/>
    <property type="evidence" value="ECO:0007669"/>
    <property type="project" value="TreeGrafter"/>
</dbReference>
<evidence type="ECO:0000313" key="2">
    <source>
        <dbReference type="Proteomes" id="UP001328107"/>
    </source>
</evidence>
<keyword evidence="2" id="KW-1185">Reference proteome</keyword>
<evidence type="ECO:0008006" key="3">
    <source>
        <dbReference type="Google" id="ProtNLM"/>
    </source>
</evidence>
<protein>
    <recommendedName>
        <fullName evidence="3">SET domain-containing protein</fullName>
    </recommendedName>
</protein>
<evidence type="ECO:0000313" key="1">
    <source>
        <dbReference type="EMBL" id="GMR52533.1"/>
    </source>
</evidence>
<dbReference type="Gene3D" id="3.90.1410.10">
    <property type="entry name" value="set domain protein methyltransferase, domain 1"/>
    <property type="match status" value="1"/>
</dbReference>
<dbReference type="AlphaFoldDB" id="A0AAN5CX23"/>
<dbReference type="Proteomes" id="UP001328107">
    <property type="component" value="Unassembled WGS sequence"/>
</dbReference>
<accession>A0AAN5CX23</accession>
<dbReference type="PANTHER" id="PTHR13271:SF151">
    <property type="entry name" value="SET DOMAIN-CONTAINING PROTEIN 4"/>
    <property type="match status" value="1"/>
</dbReference>
<dbReference type="InterPro" id="IPR050600">
    <property type="entry name" value="SETD3_SETD6_MTase"/>
</dbReference>
<gene>
    <name evidence="1" type="ORF">PMAYCL1PPCAC_22728</name>
</gene>
<name>A0AAN5CX23_9BILA</name>